<dbReference type="PANTHER" id="PTHR43827">
    <property type="entry name" value="2,5-DIKETO-D-GLUCONIC ACID REDUCTASE"/>
    <property type="match status" value="1"/>
</dbReference>
<dbReference type="InterPro" id="IPR020471">
    <property type="entry name" value="AKR"/>
</dbReference>
<dbReference type="PANTHER" id="PTHR43827:SF3">
    <property type="entry name" value="NADP-DEPENDENT OXIDOREDUCTASE DOMAIN-CONTAINING PROTEIN"/>
    <property type="match status" value="1"/>
</dbReference>
<evidence type="ECO:0000256" key="1">
    <source>
        <dbReference type="ARBA" id="ARBA00007905"/>
    </source>
</evidence>
<dbReference type="PROSITE" id="PS00062">
    <property type="entry name" value="ALDOKETO_REDUCTASE_2"/>
    <property type="match status" value="1"/>
</dbReference>
<sequence length="439" mass="49863">MWPSAGDGARPGRLRGPEEGVCLLQTEWWRPSWLDRGPRVQVAPQCLFIPGARDFRHTRKCWGEDDRGDTDGFRVRSRHFRHTGVWPPLSAGKQLEPIRLPIKGPPSSSQQWMSGGSGQSWREDRRRPGQRHRDCGPWTLGDSVQKALGFCVDAMAQTIELNNGVQMPIFGLGTFRIRDYDVVFQTLDIALKMGYRSFDTATVYRNEHAIGCALKTLLPKYGLLRKDIFITSKLAPKDHGLEAESACNHSLQQLDFDFVDLYLIHWPGKQGLKAEDAKNKDYRKQSWKAMEKLYKNGKFRALGVSNYTISHLQELLDKCEIKPAVLQVEYHPKLVQTDLLKFCQHNNIHLQAYSSLGVGNLVLEPKIIELAKKYKKTPAQILLCWATQQGIGVIPKSVNPDRIAENINIFDFHLSTQDITEINSLNSGTRYCWDPQGIA</sequence>
<dbReference type="CDD" id="cd19136">
    <property type="entry name" value="AKR_DrGR-like"/>
    <property type="match status" value="1"/>
</dbReference>
<dbReference type="InterPro" id="IPR036812">
    <property type="entry name" value="NAD(P)_OxRdtase_dom_sf"/>
</dbReference>
<dbReference type="SUPFAM" id="SSF51430">
    <property type="entry name" value="NAD(P)-linked oxidoreductase"/>
    <property type="match status" value="1"/>
</dbReference>
<evidence type="ECO:0000256" key="2">
    <source>
        <dbReference type="ARBA" id="ARBA00022857"/>
    </source>
</evidence>
<dbReference type="PROSITE" id="PS00063">
    <property type="entry name" value="ALDOKETO_REDUCTASE_3"/>
    <property type="match status" value="1"/>
</dbReference>
<keyword evidence="7" id="KW-1185">Reference proteome</keyword>
<dbReference type="InterPro" id="IPR018170">
    <property type="entry name" value="Aldo/ket_reductase_CS"/>
</dbReference>
<organism evidence="6 7">
    <name type="scientific">Polypterus senegalus</name>
    <name type="common">Senegal bichir</name>
    <dbReference type="NCBI Taxonomy" id="55291"/>
    <lineage>
        <taxon>Eukaryota</taxon>
        <taxon>Metazoa</taxon>
        <taxon>Chordata</taxon>
        <taxon>Craniata</taxon>
        <taxon>Vertebrata</taxon>
        <taxon>Euteleostomi</taxon>
        <taxon>Actinopterygii</taxon>
        <taxon>Polypteriformes</taxon>
        <taxon>Polypteridae</taxon>
        <taxon>Polypterus</taxon>
    </lineage>
</organism>
<evidence type="ECO:0000256" key="4">
    <source>
        <dbReference type="SAM" id="MobiDB-lite"/>
    </source>
</evidence>
<evidence type="ECO:0000313" key="6">
    <source>
        <dbReference type="EMBL" id="KAG2459896.1"/>
    </source>
</evidence>
<dbReference type="InterPro" id="IPR023210">
    <property type="entry name" value="NADP_OxRdtase_dom"/>
</dbReference>
<dbReference type="Gene3D" id="3.20.20.100">
    <property type="entry name" value="NADP-dependent oxidoreductase domain"/>
    <property type="match status" value="1"/>
</dbReference>
<comment type="similarity">
    <text evidence="1">Belongs to the aldo/keto reductase family.</text>
</comment>
<comment type="caution">
    <text evidence="6">The sequence shown here is derived from an EMBL/GenBank/DDBJ whole genome shotgun (WGS) entry which is preliminary data.</text>
</comment>
<dbReference type="Pfam" id="PF00248">
    <property type="entry name" value="Aldo_ket_red"/>
    <property type="match status" value="1"/>
</dbReference>
<feature type="non-terminal residue" evidence="6">
    <location>
        <position position="1"/>
    </location>
</feature>
<dbReference type="AlphaFoldDB" id="A0A8X8BLH2"/>
<feature type="domain" description="NADP-dependent oxidoreductase" evidence="5">
    <location>
        <begin position="172"/>
        <end position="426"/>
    </location>
</feature>
<feature type="non-terminal residue" evidence="6">
    <location>
        <position position="439"/>
    </location>
</feature>
<dbReference type="PROSITE" id="PS00798">
    <property type="entry name" value="ALDOKETO_REDUCTASE_1"/>
    <property type="match status" value="1"/>
</dbReference>
<feature type="region of interest" description="Disordered" evidence="4">
    <location>
        <begin position="100"/>
        <end position="136"/>
    </location>
</feature>
<reference evidence="6 7" key="1">
    <citation type="journal article" date="2021" name="Cell">
        <title>Tracing the genetic footprints of vertebrate landing in non-teleost ray-finned fishes.</title>
        <authorList>
            <person name="Bi X."/>
            <person name="Wang K."/>
            <person name="Yang L."/>
            <person name="Pan H."/>
            <person name="Jiang H."/>
            <person name="Wei Q."/>
            <person name="Fang M."/>
            <person name="Yu H."/>
            <person name="Zhu C."/>
            <person name="Cai Y."/>
            <person name="He Y."/>
            <person name="Gan X."/>
            <person name="Zeng H."/>
            <person name="Yu D."/>
            <person name="Zhu Y."/>
            <person name="Jiang H."/>
            <person name="Qiu Q."/>
            <person name="Yang H."/>
            <person name="Zhang Y.E."/>
            <person name="Wang W."/>
            <person name="Zhu M."/>
            <person name="He S."/>
            <person name="Zhang G."/>
        </authorList>
    </citation>
    <scope>NUCLEOTIDE SEQUENCE [LARGE SCALE GENOMIC DNA]</scope>
    <source>
        <strain evidence="6">Bchr_013</strain>
    </source>
</reference>
<feature type="compositionally biased region" description="Basic and acidic residues" evidence="4">
    <location>
        <begin position="121"/>
        <end position="135"/>
    </location>
</feature>
<accession>A0A8X8BLH2</accession>
<keyword evidence="3" id="KW-0560">Oxidoreductase</keyword>
<protein>
    <submittedName>
        <fullName evidence="6">PGFS reductase</fullName>
    </submittedName>
</protein>
<dbReference type="EMBL" id="JAATIS010005064">
    <property type="protein sequence ID" value="KAG2459896.1"/>
    <property type="molecule type" value="Genomic_DNA"/>
</dbReference>
<evidence type="ECO:0000259" key="5">
    <source>
        <dbReference type="Pfam" id="PF00248"/>
    </source>
</evidence>
<name>A0A8X8BLH2_POLSE</name>
<keyword evidence="2" id="KW-0521">NADP</keyword>
<evidence type="ECO:0000256" key="3">
    <source>
        <dbReference type="ARBA" id="ARBA00023002"/>
    </source>
</evidence>
<dbReference type="Proteomes" id="UP000886611">
    <property type="component" value="Unassembled WGS sequence"/>
</dbReference>
<evidence type="ECO:0000313" key="7">
    <source>
        <dbReference type="Proteomes" id="UP000886611"/>
    </source>
</evidence>
<dbReference type="GO" id="GO:0016616">
    <property type="term" value="F:oxidoreductase activity, acting on the CH-OH group of donors, NAD or NADP as acceptor"/>
    <property type="evidence" value="ECO:0007669"/>
    <property type="project" value="UniProtKB-ARBA"/>
</dbReference>
<proteinExistence type="inferred from homology"/>
<gene>
    <name evidence="6" type="primary">Pgfs</name>
    <name evidence="6" type="ORF">GTO96_0021237</name>
</gene>
<dbReference type="PRINTS" id="PR00069">
    <property type="entry name" value="ALDKETRDTASE"/>
</dbReference>
<dbReference type="FunFam" id="3.20.20.100:FF:000002">
    <property type="entry name" value="2,5-diketo-D-gluconic acid reductase A"/>
    <property type="match status" value="1"/>
</dbReference>